<evidence type="ECO:0000256" key="1">
    <source>
        <dbReference type="SAM" id="MobiDB-lite"/>
    </source>
</evidence>
<reference evidence="2" key="1">
    <citation type="journal article" date="2023" name="Science">
        <title>Genome structures resolve the early diversification of teleost fishes.</title>
        <authorList>
            <person name="Parey E."/>
            <person name="Louis A."/>
            <person name="Montfort J."/>
            <person name="Bouchez O."/>
            <person name="Roques C."/>
            <person name="Iampietro C."/>
            <person name="Lluch J."/>
            <person name="Castinel A."/>
            <person name="Donnadieu C."/>
            <person name="Desvignes T."/>
            <person name="Floi Bucao C."/>
            <person name="Jouanno E."/>
            <person name="Wen M."/>
            <person name="Mejri S."/>
            <person name="Dirks R."/>
            <person name="Jansen H."/>
            <person name="Henkel C."/>
            <person name="Chen W.J."/>
            <person name="Zahm M."/>
            <person name="Cabau C."/>
            <person name="Klopp C."/>
            <person name="Thompson A.W."/>
            <person name="Robinson-Rechavi M."/>
            <person name="Braasch I."/>
            <person name="Lecointre G."/>
            <person name="Bobe J."/>
            <person name="Postlethwait J.H."/>
            <person name="Berthelot C."/>
            <person name="Roest Crollius H."/>
            <person name="Guiguen Y."/>
        </authorList>
    </citation>
    <scope>NUCLEOTIDE SEQUENCE</scope>
    <source>
        <strain evidence="2">Concon-B</strain>
    </source>
</reference>
<keyword evidence="3" id="KW-1185">Reference proteome</keyword>
<organism evidence="2 3">
    <name type="scientific">Conger conger</name>
    <name type="common">Conger eel</name>
    <name type="synonym">Muraena conger</name>
    <dbReference type="NCBI Taxonomy" id="82655"/>
    <lineage>
        <taxon>Eukaryota</taxon>
        <taxon>Metazoa</taxon>
        <taxon>Chordata</taxon>
        <taxon>Craniata</taxon>
        <taxon>Vertebrata</taxon>
        <taxon>Euteleostomi</taxon>
        <taxon>Actinopterygii</taxon>
        <taxon>Neopterygii</taxon>
        <taxon>Teleostei</taxon>
        <taxon>Anguilliformes</taxon>
        <taxon>Congridae</taxon>
        <taxon>Conger</taxon>
    </lineage>
</organism>
<sequence length="100" mass="10631">MQTDRAPSAGERRGEERRRGVVTDGKCHTPRVSFLIAPGVDPLRLAPWYPHLNCPGLSPAPAASLGRGQARGTAGRQLGNICRPGGELPVWLRPGGFLAP</sequence>
<feature type="compositionally biased region" description="Basic and acidic residues" evidence="1">
    <location>
        <begin position="10"/>
        <end position="24"/>
    </location>
</feature>
<dbReference type="Proteomes" id="UP001152803">
    <property type="component" value="Unassembled WGS sequence"/>
</dbReference>
<name>A0A9Q1DQL8_CONCO</name>
<dbReference type="AlphaFoldDB" id="A0A9Q1DQL8"/>
<evidence type="ECO:0000313" key="2">
    <source>
        <dbReference type="EMBL" id="KAJ8278596.1"/>
    </source>
</evidence>
<accession>A0A9Q1DQL8</accession>
<evidence type="ECO:0000313" key="3">
    <source>
        <dbReference type="Proteomes" id="UP001152803"/>
    </source>
</evidence>
<feature type="region of interest" description="Disordered" evidence="1">
    <location>
        <begin position="1"/>
        <end position="24"/>
    </location>
</feature>
<dbReference type="EMBL" id="JAFJMO010000004">
    <property type="protein sequence ID" value="KAJ8278596.1"/>
    <property type="molecule type" value="Genomic_DNA"/>
</dbReference>
<comment type="caution">
    <text evidence="2">The sequence shown here is derived from an EMBL/GenBank/DDBJ whole genome shotgun (WGS) entry which is preliminary data.</text>
</comment>
<protein>
    <submittedName>
        <fullName evidence="2">Uncharacterized protein</fullName>
    </submittedName>
</protein>
<proteinExistence type="predicted"/>
<gene>
    <name evidence="2" type="ORF">COCON_G00056620</name>
</gene>